<evidence type="ECO:0000256" key="1">
    <source>
        <dbReference type="SAM" id="Phobius"/>
    </source>
</evidence>
<keyword evidence="1" id="KW-0812">Transmembrane</keyword>
<reference evidence="2 3" key="1">
    <citation type="journal article" date="2023" name="Res Sq">
        <title>Genomic and morphological characterization of Knufia obscura isolated from the Mars 2020 spacecraft assembly facility.</title>
        <authorList>
            <person name="Chander A.M."/>
            <person name="Teixeira M.M."/>
            <person name="Singh N.K."/>
            <person name="Williams M.P."/>
            <person name="Parker C.W."/>
            <person name="Leo P."/>
            <person name="Stajich J.E."/>
            <person name="Torok T."/>
            <person name="Tighe S."/>
            <person name="Mason C.E."/>
            <person name="Venkateswaran K."/>
        </authorList>
    </citation>
    <scope>NUCLEOTIDE SEQUENCE [LARGE SCALE GENOMIC DNA]</scope>
    <source>
        <strain evidence="2 3">CCFEE 5817</strain>
    </source>
</reference>
<dbReference type="Proteomes" id="UP001334248">
    <property type="component" value="Unassembled WGS sequence"/>
</dbReference>
<dbReference type="EMBL" id="JAVHJV010000003">
    <property type="protein sequence ID" value="KAK5943880.1"/>
    <property type="molecule type" value="Genomic_DNA"/>
</dbReference>
<keyword evidence="1" id="KW-0472">Membrane</keyword>
<evidence type="ECO:0000313" key="3">
    <source>
        <dbReference type="Proteomes" id="UP001334248"/>
    </source>
</evidence>
<keyword evidence="1" id="KW-1133">Transmembrane helix</keyword>
<dbReference type="GeneID" id="89996610"/>
<feature type="transmembrane region" description="Helical" evidence="1">
    <location>
        <begin position="53"/>
        <end position="75"/>
    </location>
</feature>
<proteinExistence type="predicted"/>
<keyword evidence="3" id="KW-1185">Reference proteome</keyword>
<feature type="transmembrane region" description="Helical" evidence="1">
    <location>
        <begin position="20"/>
        <end position="41"/>
    </location>
</feature>
<evidence type="ECO:0000313" key="2">
    <source>
        <dbReference type="EMBL" id="KAK5943880.1"/>
    </source>
</evidence>
<comment type="caution">
    <text evidence="2">The sequence shown here is derived from an EMBL/GenBank/DDBJ whole genome shotgun (WGS) entry which is preliminary data.</text>
</comment>
<dbReference type="RefSeq" id="XP_064731970.1">
    <property type="nucleotide sequence ID" value="XM_064871590.1"/>
</dbReference>
<accession>A0ABR0RUE7</accession>
<protein>
    <submittedName>
        <fullName evidence="2">Uncharacterized protein</fullName>
    </submittedName>
</protein>
<organism evidence="2 3">
    <name type="scientific">Knufia obscura</name>
    <dbReference type="NCBI Taxonomy" id="1635080"/>
    <lineage>
        <taxon>Eukaryota</taxon>
        <taxon>Fungi</taxon>
        <taxon>Dikarya</taxon>
        <taxon>Ascomycota</taxon>
        <taxon>Pezizomycotina</taxon>
        <taxon>Eurotiomycetes</taxon>
        <taxon>Chaetothyriomycetidae</taxon>
        <taxon>Chaetothyriales</taxon>
        <taxon>Trichomeriaceae</taxon>
        <taxon>Knufia</taxon>
    </lineage>
</organism>
<gene>
    <name evidence="2" type="ORF">PMZ80_003161</name>
</gene>
<sequence length="163" mass="19298">MTYKTSTRWPPILGFNPSLLRALFFEMAGLNHFSFPFFAVFGLESGQDLFPHWFIWYLGTLYSGLLFMQLLIMGVRWYRGEHIMVEEVTVDKEYLEMLEKNFDTQRAGESLMNMREALEEQRICAKQQREVIRMHHELKQRQTERIEELLGLSQLVEAPAETT</sequence>
<name>A0ABR0RUE7_9EURO</name>